<dbReference type="AlphaFoldDB" id="M2ZXI3"/>
<evidence type="ECO:0000256" key="1">
    <source>
        <dbReference type="SAM" id="MobiDB-lite"/>
    </source>
</evidence>
<dbReference type="HOGENOM" id="CLU_2004897_0_0_1"/>
<dbReference type="VEuPathDB" id="FungiDB:MYCFIDRAFT_205576"/>
<feature type="region of interest" description="Disordered" evidence="1">
    <location>
        <begin position="1"/>
        <end position="22"/>
    </location>
</feature>
<gene>
    <name evidence="2" type="ORF">MYCFIDRAFT_205576</name>
</gene>
<name>M2ZXI3_PSEFD</name>
<proteinExistence type="predicted"/>
<evidence type="ECO:0000313" key="3">
    <source>
        <dbReference type="Proteomes" id="UP000016932"/>
    </source>
</evidence>
<dbReference type="EMBL" id="KB446575">
    <property type="protein sequence ID" value="EME76791.1"/>
    <property type="molecule type" value="Genomic_DNA"/>
</dbReference>
<sequence>MSLHLRLSRSIPSHRRERASEIQDSIDDRRIWKKKKTNKQPVLNEFIPRGIRDNVGSTFSDPNGGVTSASESLPWHLAFESPSNFKPVIKHLLGHDTTHASITSSFAINLRPASCASYTRNCAS</sequence>
<keyword evidence="3" id="KW-1185">Reference proteome</keyword>
<dbReference type="KEGG" id="pfj:MYCFIDRAFT_205576"/>
<accession>M2ZXI3</accession>
<dbReference type="RefSeq" id="XP_007932636.1">
    <property type="nucleotide sequence ID" value="XM_007934445.1"/>
</dbReference>
<reference evidence="2 3" key="1">
    <citation type="journal article" date="2012" name="PLoS Pathog.">
        <title>Diverse lifestyles and strategies of plant pathogenesis encoded in the genomes of eighteen Dothideomycetes fungi.</title>
        <authorList>
            <person name="Ohm R.A."/>
            <person name="Feau N."/>
            <person name="Henrissat B."/>
            <person name="Schoch C.L."/>
            <person name="Horwitz B.A."/>
            <person name="Barry K.W."/>
            <person name="Condon B.J."/>
            <person name="Copeland A.C."/>
            <person name="Dhillon B."/>
            <person name="Glaser F."/>
            <person name="Hesse C.N."/>
            <person name="Kosti I."/>
            <person name="LaButti K."/>
            <person name="Lindquist E.A."/>
            <person name="Lucas S."/>
            <person name="Salamov A.A."/>
            <person name="Bradshaw R.E."/>
            <person name="Ciuffetti L."/>
            <person name="Hamelin R.C."/>
            <person name="Kema G.H.J."/>
            <person name="Lawrence C."/>
            <person name="Scott J.A."/>
            <person name="Spatafora J.W."/>
            <person name="Turgeon B.G."/>
            <person name="de Wit P.J.G.M."/>
            <person name="Zhong S."/>
            <person name="Goodwin S.B."/>
            <person name="Grigoriev I.V."/>
        </authorList>
    </citation>
    <scope>NUCLEOTIDE SEQUENCE [LARGE SCALE GENOMIC DNA]</scope>
    <source>
        <strain evidence="2 3">CIRAD86</strain>
    </source>
</reference>
<dbReference type="GeneID" id="19336405"/>
<protein>
    <submittedName>
        <fullName evidence="2">Uncharacterized protein</fullName>
    </submittedName>
</protein>
<dbReference type="Proteomes" id="UP000016932">
    <property type="component" value="Unassembled WGS sequence"/>
</dbReference>
<evidence type="ECO:0000313" key="2">
    <source>
        <dbReference type="EMBL" id="EME76791.1"/>
    </source>
</evidence>
<organism evidence="2 3">
    <name type="scientific">Pseudocercospora fijiensis (strain CIRAD86)</name>
    <name type="common">Black leaf streak disease fungus</name>
    <name type="synonym">Mycosphaerella fijiensis</name>
    <dbReference type="NCBI Taxonomy" id="383855"/>
    <lineage>
        <taxon>Eukaryota</taxon>
        <taxon>Fungi</taxon>
        <taxon>Dikarya</taxon>
        <taxon>Ascomycota</taxon>
        <taxon>Pezizomycotina</taxon>
        <taxon>Dothideomycetes</taxon>
        <taxon>Dothideomycetidae</taxon>
        <taxon>Mycosphaerellales</taxon>
        <taxon>Mycosphaerellaceae</taxon>
        <taxon>Pseudocercospora</taxon>
    </lineage>
</organism>